<evidence type="ECO:0000256" key="3">
    <source>
        <dbReference type="ARBA" id="ARBA00022989"/>
    </source>
</evidence>
<dbReference type="InterPro" id="IPR011701">
    <property type="entry name" value="MFS"/>
</dbReference>
<feature type="transmembrane region" description="Helical" evidence="6">
    <location>
        <begin position="310"/>
        <end position="333"/>
    </location>
</feature>
<comment type="subcellular location">
    <subcellularLocation>
        <location evidence="1">Membrane</location>
        <topology evidence="1">Multi-pass membrane protein</topology>
    </subcellularLocation>
</comment>
<keyword evidence="3 6" id="KW-1133">Transmembrane helix</keyword>
<feature type="transmembrane region" description="Helical" evidence="6">
    <location>
        <begin position="166"/>
        <end position="189"/>
    </location>
</feature>
<keyword evidence="4 6" id="KW-0472">Membrane</keyword>
<evidence type="ECO:0000256" key="4">
    <source>
        <dbReference type="ARBA" id="ARBA00023136"/>
    </source>
</evidence>
<dbReference type="PANTHER" id="PTHR23501:SF195">
    <property type="entry name" value="PEP5"/>
    <property type="match status" value="1"/>
</dbReference>
<dbReference type="OrthoDB" id="10021397at2759"/>
<dbReference type="Gene3D" id="1.20.1250.20">
    <property type="entry name" value="MFS general substrate transporter like domains"/>
    <property type="match status" value="1"/>
</dbReference>
<feature type="transmembrane region" description="Helical" evidence="6">
    <location>
        <begin position="345"/>
        <end position="364"/>
    </location>
</feature>
<feature type="transmembrane region" description="Helical" evidence="6">
    <location>
        <begin position="467"/>
        <end position="484"/>
    </location>
</feature>
<feature type="domain" description="Major facilitator superfamily (MFS) profile" evidence="7">
    <location>
        <begin position="15"/>
        <end position="489"/>
    </location>
</feature>
<dbReference type="Pfam" id="PF07690">
    <property type="entry name" value="MFS_1"/>
    <property type="match status" value="1"/>
</dbReference>
<feature type="transmembrane region" description="Helical" evidence="6">
    <location>
        <begin position="235"/>
        <end position="259"/>
    </location>
</feature>
<name>A0A136IP48_9PEZI</name>
<sequence>MYPGSRMGAWRRRMIMLSLCLTIFLAALDVTIVSTALPTISSSLHATAAEYAWVGSAYTLASTSMAPIWAKISDITGRKSALIAANVAFMAGSTVCALAPTAAVLVGGRVLQGLGSGGMFIIVTIVIGDLFELKDRAKYYGLTALVWAVAGAVGPVMGGAFTQTVGWQWCFWINLPFDAISLVMLAFFLKLDTRKIDVREALKTLDWVGSFVIVGGTICFLYGLETGASGAQAGYSWSSPLVIALMVVGIALLCFFCFYEARVAKNPLMPPAIFASRANIAVFVMLGAHSFGIIAYSYFLPLYFQTVLGFSPVISGVSSFPFIIPMTFATYFAGQFVGRTGNFQIPIWFSVITMTLGSGLLINLGAEVNWAKIVCYQIVLGLGAGALFQVPMIALQSQLEPKLISPAMSALNFLKNLGTSCSMVVGTVLIQSGLRGSGGGLTTHGAGGQATPDGFEEAYTGALQKMWIFYTCVCTLGIMSAFFLPKENIKGKRDGRQAPAEEQPSETRSSSEMQDGLVGEKQQDKSGDSDGKGQALEEVAVADLGQAVTLTDVEKKREGV</sequence>
<evidence type="ECO:0000256" key="5">
    <source>
        <dbReference type="SAM" id="MobiDB-lite"/>
    </source>
</evidence>
<reference evidence="9" key="1">
    <citation type="submission" date="2016-02" db="EMBL/GenBank/DDBJ databases">
        <title>Draft genome sequence of Microdochium bolleyi, a fungal endophyte of beachgrass.</title>
        <authorList>
            <consortium name="DOE Joint Genome Institute"/>
            <person name="David A.S."/>
            <person name="May G."/>
            <person name="Haridas S."/>
            <person name="Lim J."/>
            <person name="Wang M."/>
            <person name="Labutti K."/>
            <person name="Lipzen A."/>
            <person name="Barry K."/>
            <person name="Grigoriev I.V."/>
        </authorList>
    </citation>
    <scope>NUCLEOTIDE SEQUENCE [LARGE SCALE GENOMIC DNA]</scope>
    <source>
        <strain evidence="9">J235TASD1</strain>
    </source>
</reference>
<dbReference type="PANTHER" id="PTHR23501">
    <property type="entry name" value="MAJOR FACILITATOR SUPERFAMILY"/>
    <property type="match status" value="1"/>
</dbReference>
<evidence type="ECO:0000256" key="1">
    <source>
        <dbReference type="ARBA" id="ARBA00004141"/>
    </source>
</evidence>
<feature type="transmembrane region" description="Helical" evidence="6">
    <location>
        <begin position="139"/>
        <end position="160"/>
    </location>
</feature>
<evidence type="ECO:0000259" key="7">
    <source>
        <dbReference type="PROSITE" id="PS50850"/>
    </source>
</evidence>
<evidence type="ECO:0000256" key="6">
    <source>
        <dbReference type="SAM" id="Phobius"/>
    </source>
</evidence>
<gene>
    <name evidence="8" type="ORF">Micbo1qcDRAFT_153026</name>
</gene>
<feature type="transmembrane region" description="Helical" evidence="6">
    <location>
        <begin position="370"/>
        <end position="395"/>
    </location>
</feature>
<accession>A0A136IP48</accession>
<keyword evidence="9" id="KW-1185">Reference proteome</keyword>
<dbReference type="AlphaFoldDB" id="A0A136IP48"/>
<feature type="transmembrane region" description="Helical" evidence="6">
    <location>
        <begin position="51"/>
        <end position="70"/>
    </location>
</feature>
<dbReference type="Gene3D" id="1.20.1720.10">
    <property type="entry name" value="Multidrug resistance protein D"/>
    <property type="match status" value="1"/>
</dbReference>
<dbReference type="InterPro" id="IPR036259">
    <property type="entry name" value="MFS_trans_sf"/>
</dbReference>
<feature type="transmembrane region" description="Helical" evidence="6">
    <location>
        <begin position="110"/>
        <end position="127"/>
    </location>
</feature>
<feature type="transmembrane region" description="Helical" evidence="6">
    <location>
        <begin position="280"/>
        <end position="304"/>
    </location>
</feature>
<dbReference type="Proteomes" id="UP000070501">
    <property type="component" value="Unassembled WGS sequence"/>
</dbReference>
<dbReference type="InterPro" id="IPR020846">
    <property type="entry name" value="MFS_dom"/>
</dbReference>
<dbReference type="GO" id="GO:0022857">
    <property type="term" value="F:transmembrane transporter activity"/>
    <property type="evidence" value="ECO:0007669"/>
    <property type="project" value="InterPro"/>
</dbReference>
<evidence type="ECO:0000313" key="9">
    <source>
        <dbReference type="Proteomes" id="UP000070501"/>
    </source>
</evidence>
<evidence type="ECO:0000313" key="8">
    <source>
        <dbReference type="EMBL" id="KXJ86469.1"/>
    </source>
</evidence>
<dbReference type="CDD" id="cd17502">
    <property type="entry name" value="MFS_Azr1_MDR_like"/>
    <property type="match status" value="1"/>
</dbReference>
<dbReference type="FunCoup" id="A0A136IP48">
    <property type="interactions" value="63"/>
</dbReference>
<evidence type="ECO:0000256" key="2">
    <source>
        <dbReference type="ARBA" id="ARBA00022692"/>
    </source>
</evidence>
<dbReference type="GO" id="GO:0005886">
    <property type="term" value="C:plasma membrane"/>
    <property type="evidence" value="ECO:0007669"/>
    <property type="project" value="TreeGrafter"/>
</dbReference>
<proteinExistence type="predicted"/>
<dbReference type="PRINTS" id="PR01036">
    <property type="entry name" value="TCRTETB"/>
</dbReference>
<organism evidence="8 9">
    <name type="scientific">Microdochium bolleyi</name>
    <dbReference type="NCBI Taxonomy" id="196109"/>
    <lineage>
        <taxon>Eukaryota</taxon>
        <taxon>Fungi</taxon>
        <taxon>Dikarya</taxon>
        <taxon>Ascomycota</taxon>
        <taxon>Pezizomycotina</taxon>
        <taxon>Sordariomycetes</taxon>
        <taxon>Xylariomycetidae</taxon>
        <taxon>Xylariales</taxon>
        <taxon>Microdochiaceae</taxon>
        <taxon>Microdochium</taxon>
    </lineage>
</organism>
<dbReference type="EMBL" id="KQ964268">
    <property type="protein sequence ID" value="KXJ86469.1"/>
    <property type="molecule type" value="Genomic_DNA"/>
</dbReference>
<feature type="region of interest" description="Disordered" evidence="5">
    <location>
        <begin position="492"/>
        <end position="537"/>
    </location>
</feature>
<keyword evidence="2 6" id="KW-0812">Transmembrane</keyword>
<feature type="transmembrane region" description="Helical" evidence="6">
    <location>
        <begin position="82"/>
        <end position="104"/>
    </location>
</feature>
<dbReference type="InParanoid" id="A0A136IP48"/>
<feature type="compositionally biased region" description="Basic and acidic residues" evidence="5">
    <location>
        <begin position="521"/>
        <end position="531"/>
    </location>
</feature>
<dbReference type="PROSITE" id="PS50850">
    <property type="entry name" value="MFS"/>
    <property type="match status" value="1"/>
</dbReference>
<dbReference type="SUPFAM" id="SSF103473">
    <property type="entry name" value="MFS general substrate transporter"/>
    <property type="match status" value="2"/>
</dbReference>
<protein>
    <submittedName>
        <fullName evidence="8">Major facilitator superfamily domain-containing protein</fullName>
    </submittedName>
</protein>